<sequence length="284" mass="32227">MNNFYQPNSEKELVEVLKLKDENTILLAGATDVMVEMKQKRIFDKDFIDLTKISEFNFIKEFDDNVQIGSITKIQDIADNDIIKDNFHSLATATRHVGSKQIRNRATIGGNVANASQSADTLPVLFSLNALCEVINSNGIKRILKVDDLIIGRGKTNLEKDEAITKIIIPKTSKYNYFSKLGSRKEVTISKINCGSLFILKDFQIEKSHIYIGAIGIKAINAIELEQYFNGKDIRKIEDEHVRKIGFDIVEKAIPNRESKYYKRQAIYGILSDILEELRHDNGI</sequence>
<dbReference type="InterPro" id="IPR016167">
    <property type="entry name" value="FAD-bd_PCMH_sub1"/>
</dbReference>
<dbReference type="InterPro" id="IPR036318">
    <property type="entry name" value="FAD-bd_PCMH-like_sf"/>
</dbReference>
<name>G9WXX5_9FIRM</name>
<keyword evidence="2" id="KW-0560">Oxidoreductase</keyword>
<dbReference type="SUPFAM" id="SSF56176">
    <property type="entry name" value="FAD-binding/transporter-associated domain-like"/>
    <property type="match status" value="1"/>
</dbReference>
<dbReference type="EMBL" id="AFZE01000001">
    <property type="protein sequence ID" value="EHL16972.1"/>
    <property type="molecule type" value="Genomic_DNA"/>
</dbReference>
<dbReference type="PROSITE" id="PS51387">
    <property type="entry name" value="FAD_PCMH"/>
    <property type="match status" value="1"/>
</dbReference>
<feature type="domain" description="FAD-binding PCMH-type" evidence="3">
    <location>
        <begin position="1"/>
        <end position="174"/>
    </location>
</feature>
<dbReference type="BioCyc" id="EBAC796937-HMP:GMGH-214-MONOMER"/>
<dbReference type="PATRIC" id="fig|796937.3.peg.219"/>
<dbReference type="Pfam" id="PF00941">
    <property type="entry name" value="FAD_binding_5"/>
    <property type="match status" value="1"/>
</dbReference>
<comment type="caution">
    <text evidence="4">The sequence shown here is derived from an EMBL/GenBank/DDBJ whole genome shotgun (WGS) entry which is preliminary data.</text>
</comment>
<dbReference type="AlphaFoldDB" id="G9WXX5"/>
<dbReference type="GO" id="GO:0016491">
    <property type="term" value="F:oxidoreductase activity"/>
    <property type="evidence" value="ECO:0007669"/>
    <property type="project" value="UniProtKB-KW"/>
</dbReference>
<gene>
    <name evidence="4" type="ORF">HMPREF9629_00214</name>
</gene>
<protein>
    <recommendedName>
        <fullName evidence="3">FAD-binding PCMH-type domain-containing protein</fullName>
    </recommendedName>
</protein>
<evidence type="ECO:0000259" key="3">
    <source>
        <dbReference type="PROSITE" id="PS51387"/>
    </source>
</evidence>
<keyword evidence="1" id="KW-0285">Flavoprotein</keyword>
<organism evidence="4 5">
    <name type="scientific">Peptoanaerobacter stomatis</name>
    <dbReference type="NCBI Taxonomy" id="796937"/>
    <lineage>
        <taxon>Bacteria</taxon>
        <taxon>Bacillati</taxon>
        <taxon>Bacillota</taxon>
        <taxon>Clostridia</taxon>
        <taxon>Peptostreptococcales</taxon>
        <taxon>Filifactoraceae</taxon>
        <taxon>Peptoanaerobacter</taxon>
    </lineage>
</organism>
<dbReference type="PANTHER" id="PTHR42659">
    <property type="entry name" value="XANTHINE DEHYDROGENASE SUBUNIT C-RELATED"/>
    <property type="match status" value="1"/>
</dbReference>
<evidence type="ECO:0000256" key="1">
    <source>
        <dbReference type="ARBA" id="ARBA00022630"/>
    </source>
</evidence>
<evidence type="ECO:0000256" key="2">
    <source>
        <dbReference type="ARBA" id="ARBA00023002"/>
    </source>
</evidence>
<dbReference type="InterPro" id="IPR002346">
    <property type="entry name" value="Mopterin_DH_FAD-bd"/>
</dbReference>
<dbReference type="HOGENOM" id="CLU_058050_0_1_9"/>
<dbReference type="SUPFAM" id="SSF55447">
    <property type="entry name" value="CO dehydrogenase flavoprotein C-terminal domain-like"/>
    <property type="match status" value="1"/>
</dbReference>
<dbReference type="PANTHER" id="PTHR42659:SF9">
    <property type="entry name" value="XANTHINE DEHYDROGENASE FAD-BINDING SUBUNIT XDHB-RELATED"/>
    <property type="match status" value="1"/>
</dbReference>
<reference evidence="4 5" key="1">
    <citation type="submission" date="2011-08" db="EMBL/GenBank/DDBJ databases">
        <title>The Genome Sequence of Eubacteriaceae bacterium ACC19a.</title>
        <authorList>
            <consortium name="The Broad Institute Genome Sequencing Platform"/>
            <person name="Earl A."/>
            <person name="Ward D."/>
            <person name="Feldgarden M."/>
            <person name="Gevers D."/>
            <person name="Sizova M."/>
            <person name="Hazen A."/>
            <person name="Epstein S."/>
            <person name="Young S.K."/>
            <person name="Zeng Q."/>
            <person name="Gargeya S."/>
            <person name="Fitzgerald M."/>
            <person name="Haas B."/>
            <person name="Abouelleil A."/>
            <person name="Alvarado L."/>
            <person name="Arachchi H.M."/>
            <person name="Berlin A."/>
            <person name="Brown A."/>
            <person name="Chapman S.B."/>
            <person name="Chen Z."/>
            <person name="Dunbar C."/>
            <person name="Freedman E."/>
            <person name="Gearin G."/>
            <person name="Gellesch M."/>
            <person name="Goldberg J."/>
            <person name="Griggs A."/>
            <person name="Gujja S."/>
            <person name="Heiman D."/>
            <person name="Howarth C."/>
            <person name="Larson L."/>
            <person name="Lui A."/>
            <person name="MacDonald P.J.P."/>
            <person name="Montmayeur A."/>
            <person name="Murphy C."/>
            <person name="Neiman D."/>
            <person name="Pearson M."/>
            <person name="Priest M."/>
            <person name="Roberts A."/>
            <person name="Saif S."/>
            <person name="Shea T."/>
            <person name="Shenoy N."/>
            <person name="Sisk P."/>
            <person name="Stolte C."/>
            <person name="Sykes S."/>
            <person name="Wortman J."/>
            <person name="Nusbaum C."/>
            <person name="Birren B."/>
        </authorList>
    </citation>
    <scope>NUCLEOTIDE SEQUENCE [LARGE SCALE GENOMIC DNA]</scope>
    <source>
        <strain evidence="4 5">ACC19a</strain>
    </source>
</reference>
<dbReference type="InterPro" id="IPR036683">
    <property type="entry name" value="CO_DH_flav_C_dom_sf"/>
</dbReference>
<dbReference type="Proteomes" id="UP000006437">
    <property type="component" value="Unassembled WGS sequence"/>
</dbReference>
<dbReference type="InterPro" id="IPR051312">
    <property type="entry name" value="Diverse_Substr_Oxidored"/>
</dbReference>
<proteinExistence type="predicted"/>
<dbReference type="InterPro" id="IPR016166">
    <property type="entry name" value="FAD-bd_PCMH"/>
</dbReference>
<dbReference type="Gene3D" id="3.30.465.10">
    <property type="match status" value="1"/>
</dbReference>
<evidence type="ECO:0000313" key="5">
    <source>
        <dbReference type="Proteomes" id="UP000006437"/>
    </source>
</evidence>
<dbReference type="Gene3D" id="3.30.390.50">
    <property type="entry name" value="CO dehydrogenase flavoprotein, C-terminal domain"/>
    <property type="match status" value="1"/>
</dbReference>
<accession>G9WXX5</accession>
<dbReference type="Gene3D" id="3.30.43.10">
    <property type="entry name" value="Uridine Diphospho-n-acetylenolpyruvylglucosamine Reductase, domain 2"/>
    <property type="match status" value="1"/>
</dbReference>
<dbReference type="RefSeq" id="WP_009524451.1">
    <property type="nucleotide sequence ID" value="NZ_JH414546.1"/>
</dbReference>
<evidence type="ECO:0000313" key="4">
    <source>
        <dbReference type="EMBL" id="EHL16972.1"/>
    </source>
</evidence>
<dbReference type="InterPro" id="IPR016169">
    <property type="entry name" value="FAD-bd_PCMH_sub2"/>
</dbReference>
<dbReference type="GO" id="GO:0071949">
    <property type="term" value="F:FAD binding"/>
    <property type="evidence" value="ECO:0007669"/>
    <property type="project" value="InterPro"/>
</dbReference>